<name>A0A371DKI8_9APHY</name>
<protein>
    <submittedName>
        <fullName evidence="1">Uncharacterized protein</fullName>
    </submittedName>
</protein>
<sequence length="134" mass="15132">MTFPTGCPCRGLPITRYLRAVVTLLSFTEAIESQNVLVRWMPFHSSIHFLNQSLAGVLAKGSIDASLHRPLRQRFSVWDGGSRVRKHIGPGLRKETKHESRPQAIRTCAISWKMTLLSLGSTRSRVTQRPYDTT</sequence>
<gene>
    <name evidence="1" type="ORF">OH76DRAFT_64236</name>
</gene>
<evidence type="ECO:0000313" key="2">
    <source>
        <dbReference type="Proteomes" id="UP000256964"/>
    </source>
</evidence>
<dbReference type="EMBL" id="KZ857388">
    <property type="protein sequence ID" value="RDX53035.1"/>
    <property type="molecule type" value="Genomic_DNA"/>
</dbReference>
<dbReference type="Proteomes" id="UP000256964">
    <property type="component" value="Unassembled WGS sequence"/>
</dbReference>
<evidence type="ECO:0000313" key="1">
    <source>
        <dbReference type="EMBL" id="RDX53035.1"/>
    </source>
</evidence>
<dbReference type="AlphaFoldDB" id="A0A371DKI8"/>
<organism evidence="1 2">
    <name type="scientific">Lentinus brumalis</name>
    <dbReference type="NCBI Taxonomy" id="2498619"/>
    <lineage>
        <taxon>Eukaryota</taxon>
        <taxon>Fungi</taxon>
        <taxon>Dikarya</taxon>
        <taxon>Basidiomycota</taxon>
        <taxon>Agaricomycotina</taxon>
        <taxon>Agaricomycetes</taxon>
        <taxon>Polyporales</taxon>
        <taxon>Polyporaceae</taxon>
        <taxon>Lentinus</taxon>
    </lineage>
</organism>
<accession>A0A371DKI8</accession>
<proteinExistence type="predicted"/>
<reference evidence="1 2" key="1">
    <citation type="journal article" date="2018" name="Biotechnol. Biofuels">
        <title>Integrative visual omics of the white-rot fungus Polyporus brumalis exposes the biotechnological potential of its oxidative enzymes for delignifying raw plant biomass.</title>
        <authorList>
            <person name="Miyauchi S."/>
            <person name="Rancon A."/>
            <person name="Drula E."/>
            <person name="Hage H."/>
            <person name="Chaduli D."/>
            <person name="Favel A."/>
            <person name="Grisel S."/>
            <person name="Henrissat B."/>
            <person name="Herpoel-Gimbert I."/>
            <person name="Ruiz-Duenas F.J."/>
            <person name="Chevret D."/>
            <person name="Hainaut M."/>
            <person name="Lin J."/>
            <person name="Wang M."/>
            <person name="Pangilinan J."/>
            <person name="Lipzen A."/>
            <person name="Lesage-Meessen L."/>
            <person name="Navarro D."/>
            <person name="Riley R."/>
            <person name="Grigoriev I.V."/>
            <person name="Zhou S."/>
            <person name="Raouche S."/>
            <person name="Rosso M.N."/>
        </authorList>
    </citation>
    <scope>NUCLEOTIDE SEQUENCE [LARGE SCALE GENOMIC DNA]</scope>
    <source>
        <strain evidence="1 2">BRFM 1820</strain>
    </source>
</reference>
<keyword evidence="2" id="KW-1185">Reference proteome</keyword>